<dbReference type="Proteomes" id="UP000276133">
    <property type="component" value="Unassembled WGS sequence"/>
</dbReference>
<keyword evidence="3" id="KW-1185">Reference proteome</keyword>
<feature type="compositionally biased region" description="Polar residues" evidence="1">
    <location>
        <begin position="1"/>
        <end position="37"/>
    </location>
</feature>
<sequence>MFHSLSSQVKSLTSPKNNMTDFRNNSFSDQIENSVENQVDEQIEIDSNSNNKDLTEDLIN</sequence>
<dbReference type="AlphaFoldDB" id="A0A3M7QR79"/>
<name>A0A3M7QR79_BRAPC</name>
<organism evidence="2 3">
    <name type="scientific">Brachionus plicatilis</name>
    <name type="common">Marine rotifer</name>
    <name type="synonym">Brachionus muelleri</name>
    <dbReference type="NCBI Taxonomy" id="10195"/>
    <lineage>
        <taxon>Eukaryota</taxon>
        <taxon>Metazoa</taxon>
        <taxon>Spiralia</taxon>
        <taxon>Gnathifera</taxon>
        <taxon>Rotifera</taxon>
        <taxon>Eurotatoria</taxon>
        <taxon>Monogononta</taxon>
        <taxon>Pseudotrocha</taxon>
        <taxon>Ploima</taxon>
        <taxon>Brachionidae</taxon>
        <taxon>Brachionus</taxon>
    </lineage>
</organism>
<protein>
    <submittedName>
        <fullName evidence="2">Uncharacterized protein</fullName>
    </submittedName>
</protein>
<evidence type="ECO:0000313" key="2">
    <source>
        <dbReference type="EMBL" id="RNA13584.1"/>
    </source>
</evidence>
<evidence type="ECO:0000256" key="1">
    <source>
        <dbReference type="SAM" id="MobiDB-lite"/>
    </source>
</evidence>
<evidence type="ECO:0000313" key="3">
    <source>
        <dbReference type="Proteomes" id="UP000276133"/>
    </source>
</evidence>
<accession>A0A3M7QR79</accession>
<reference evidence="2 3" key="1">
    <citation type="journal article" date="2018" name="Sci. Rep.">
        <title>Genomic signatures of local adaptation to the degree of environmental predictability in rotifers.</title>
        <authorList>
            <person name="Franch-Gras L."/>
            <person name="Hahn C."/>
            <person name="Garcia-Roger E.M."/>
            <person name="Carmona M.J."/>
            <person name="Serra M."/>
            <person name="Gomez A."/>
        </authorList>
    </citation>
    <scope>NUCLEOTIDE SEQUENCE [LARGE SCALE GENOMIC DNA]</scope>
    <source>
        <strain evidence="2">HYR1</strain>
    </source>
</reference>
<feature type="region of interest" description="Disordered" evidence="1">
    <location>
        <begin position="1"/>
        <end position="60"/>
    </location>
</feature>
<comment type="caution">
    <text evidence="2">The sequence shown here is derived from an EMBL/GenBank/DDBJ whole genome shotgun (WGS) entry which is preliminary data.</text>
</comment>
<dbReference type="EMBL" id="REGN01005374">
    <property type="protein sequence ID" value="RNA13584.1"/>
    <property type="molecule type" value="Genomic_DNA"/>
</dbReference>
<proteinExistence type="predicted"/>
<gene>
    <name evidence="2" type="ORF">BpHYR1_038932</name>
</gene>